<evidence type="ECO:0000256" key="2">
    <source>
        <dbReference type="HAMAP-Rule" id="MF_00163"/>
    </source>
</evidence>
<dbReference type="HAMAP" id="MF_00163">
    <property type="entry name" value="Pep_deformylase"/>
    <property type="match status" value="1"/>
</dbReference>
<keyword evidence="2" id="KW-0479">Metal-binding</keyword>
<dbReference type="InterPro" id="IPR036821">
    <property type="entry name" value="Peptide_deformylase_sf"/>
</dbReference>
<feature type="binding site" evidence="2">
    <location>
        <position position="154"/>
    </location>
    <ligand>
        <name>Fe cation</name>
        <dbReference type="ChEBI" id="CHEBI:24875"/>
    </ligand>
</feature>
<accession>A0A1F7GB86</accession>
<reference evidence="3 4" key="1">
    <citation type="journal article" date="2016" name="Nat. Commun.">
        <title>Thousands of microbial genomes shed light on interconnected biogeochemical processes in an aquifer system.</title>
        <authorList>
            <person name="Anantharaman K."/>
            <person name="Brown C.T."/>
            <person name="Hug L.A."/>
            <person name="Sharon I."/>
            <person name="Castelle C.J."/>
            <person name="Probst A.J."/>
            <person name="Thomas B.C."/>
            <person name="Singh A."/>
            <person name="Wilkins M.J."/>
            <person name="Karaoz U."/>
            <person name="Brodie E.L."/>
            <person name="Williams K.H."/>
            <person name="Hubbard S.S."/>
            <person name="Banfield J.F."/>
        </authorList>
    </citation>
    <scope>NUCLEOTIDE SEQUENCE [LARGE SCALE GENOMIC DNA]</scope>
</reference>
<comment type="catalytic activity">
    <reaction evidence="2">
        <text>N-terminal N-formyl-L-methionyl-[peptide] + H2O = N-terminal L-methionyl-[peptide] + formate</text>
        <dbReference type="Rhea" id="RHEA:24420"/>
        <dbReference type="Rhea" id="RHEA-COMP:10639"/>
        <dbReference type="Rhea" id="RHEA-COMP:10640"/>
        <dbReference type="ChEBI" id="CHEBI:15377"/>
        <dbReference type="ChEBI" id="CHEBI:15740"/>
        <dbReference type="ChEBI" id="CHEBI:49298"/>
        <dbReference type="ChEBI" id="CHEBI:64731"/>
        <dbReference type="EC" id="3.5.1.88"/>
    </reaction>
</comment>
<evidence type="ECO:0000313" key="3">
    <source>
        <dbReference type="EMBL" id="OGK16136.1"/>
    </source>
</evidence>
<protein>
    <recommendedName>
        <fullName evidence="2">Peptide deformylase</fullName>
        <shortName evidence="2">PDF</shortName>
        <ecNumber evidence="2">3.5.1.88</ecNumber>
    </recommendedName>
    <alternativeName>
        <fullName evidence="2">Polypeptide deformylase</fullName>
    </alternativeName>
</protein>
<feature type="binding site" evidence="2">
    <location>
        <position position="150"/>
    </location>
    <ligand>
        <name>Fe cation</name>
        <dbReference type="ChEBI" id="CHEBI:24875"/>
    </ligand>
</feature>
<dbReference type="GO" id="GO:0006412">
    <property type="term" value="P:translation"/>
    <property type="evidence" value="ECO:0007669"/>
    <property type="project" value="UniProtKB-UniRule"/>
</dbReference>
<dbReference type="Pfam" id="PF01327">
    <property type="entry name" value="Pep_deformylase"/>
    <property type="match status" value="1"/>
</dbReference>
<keyword evidence="2" id="KW-0408">Iron</keyword>
<dbReference type="Gene3D" id="3.90.45.10">
    <property type="entry name" value="Peptide deformylase"/>
    <property type="match status" value="1"/>
</dbReference>
<comment type="similarity">
    <text evidence="1 2">Belongs to the polypeptide deformylase family.</text>
</comment>
<keyword evidence="2" id="KW-0648">Protein biosynthesis</keyword>
<dbReference type="CDD" id="cd00487">
    <property type="entry name" value="Pep_deformylase"/>
    <property type="match status" value="1"/>
</dbReference>
<proteinExistence type="inferred from homology"/>
<organism evidence="3 4">
    <name type="scientific">Candidatus Roizmanbacteria bacterium RIFCSPHIGHO2_01_FULL_39_12b</name>
    <dbReference type="NCBI Taxonomy" id="1802030"/>
    <lineage>
        <taxon>Bacteria</taxon>
        <taxon>Candidatus Roizmaniibacteriota</taxon>
    </lineage>
</organism>
<dbReference type="PRINTS" id="PR01576">
    <property type="entry name" value="PDEFORMYLASE"/>
</dbReference>
<gene>
    <name evidence="2" type="primary">def</name>
    <name evidence="3" type="ORF">A2690_01720</name>
</gene>
<dbReference type="EC" id="3.5.1.88" evidence="2"/>
<comment type="caution">
    <text evidence="3">The sequence shown here is derived from an EMBL/GenBank/DDBJ whole genome shotgun (WGS) entry which is preliminary data.</text>
</comment>
<keyword evidence="2" id="KW-0378">Hydrolase</keyword>
<comment type="cofactor">
    <cofactor evidence="2">
        <name>Fe(2+)</name>
        <dbReference type="ChEBI" id="CHEBI:29033"/>
    </cofactor>
    <text evidence="2">Binds 1 Fe(2+) ion.</text>
</comment>
<dbReference type="PANTHER" id="PTHR10458:SF22">
    <property type="entry name" value="PEPTIDE DEFORMYLASE"/>
    <property type="match status" value="1"/>
</dbReference>
<dbReference type="PANTHER" id="PTHR10458">
    <property type="entry name" value="PEPTIDE DEFORMYLASE"/>
    <property type="match status" value="1"/>
</dbReference>
<dbReference type="GO" id="GO:0042586">
    <property type="term" value="F:peptide deformylase activity"/>
    <property type="evidence" value="ECO:0007669"/>
    <property type="project" value="UniProtKB-UniRule"/>
</dbReference>
<name>A0A1F7GB86_9BACT</name>
<evidence type="ECO:0000313" key="4">
    <source>
        <dbReference type="Proteomes" id="UP000178372"/>
    </source>
</evidence>
<dbReference type="Proteomes" id="UP000178372">
    <property type="component" value="Unassembled WGS sequence"/>
</dbReference>
<evidence type="ECO:0000256" key="1">
    <source>
        <dbReference type="ARBA" id="ARBA00010759"/>
    </source>
</evidence>
<dbReference type="AlphaFoldDB" id="A0A1F7GB86"/>
<feature type="active site" evidence="2">
    <location>
        <position position="151"/>
    </location>
</feature>
<feature type="binding site" evidence="2">
    <location>
        <position position="108"/>
    </location>
    <ligand>
        <name>Fe cation</name>
        <dbReference type="ChEBI" id="CHEBI:24875"/>
    </ligand>
</feature>
<comment type="function">
    <text evidence="2">Removes the formyl group from the N-terminal Met of newly synthesized proteins. Requires at least a dipeptide for an efficient rate of reaction. N-terminal L-methionine is a prerequisite for activity but the enzyme has broad specificity at other positions.</text>
</comment>
<dbReference type="SUPFAM" id="SSF56420">
    <property type="entry name" value="Peptide deformylase"/>
    <property type="match status" value="1"/>
</dbReference>
<dbReference type="GO" id="GO:0046872">
    <property type="term" value="F:metal ion binding"/>
    <property type="evidence" value="ECO:0007669"/>
    <property type="project" value="UniProtKB-KW"/>
</dbReference>
<sequence>MPIDKKHFVAPHDPVLVQKAHAISLDDMNSEEIQKTIESMLDIAYGHQKDRSQAFCVGLAAPQVGISKQIILIDVIADGKGKVGDLRVFINPEITWQSDETEEWYEGCWSTDHVCGIVASPSKIKIKAYSQNGNPLEEEYSGYTARIFRHEIDHLNGKEFVRHITDDSKLHWVEDDDWEVYRNDQGWRDWPKKCSRAKWEKIKGIAATA</sequence>
<dbReference type="EMBL" id="MFZF01000020">
    <property type="protein sequence ID" value="OGK16136.1"/>
    <property type="molecule type" value="Genomic_DNA"/>
</dbReference>
<dbReference type="InterPro" id="IPR023635">
    <property type="entry name" value="Peptide_deformylase"/>
</dbReference>